<dbReference type="Gene3D" id="3.40.630.30">
    <property type="match status" value="1"/>
</dbReference>
<dbReference type="Proteomes" id="UP001596067">
    <property type="component" value="Unassembled WGS sequence"/>
</dbReference>
<comment type="caution">
    <text evidence="2">The sequence shown here is derived from an EMBL/GenBank/DDBJ whole genome shotgun (WGS) entry which is preliminary data.</text>
</comment>
<dbReference type="InterPro" id="IPR000182">
    <property type="entry name" value="GNAT_dom"/>
</dbReference>
<dbReference type="PROSITE" id="PS51186">
    <property type="entry name" value="GNAT"/>
    <property type="match status" value="1"/>
</dbReference>
<dbReference type="InterPro" id="IPR016181">
    <property type="entry name" value="Acyl_CoA_acyltransferase"/>
</dbReference>
<name>A0ABW1ET53_9ACTN</name>
<keyword evidence="3" id="KW-1185">Reference proteome</keyword>
<keyword evidence="2" id="KW-0808">Transferase</keyword>
<evidence type="ECO:0000259" key="1">
    <source>
        <dbReference type="PROSITE" id="PS51186"/>
    </source>
</evidence>
<evidence type="ECO:0000313" key="3">
    <source>
        <dbReference type="Proteomes" id="UP001596067"/>
    </source>
</evidence>
<protein>
    <submittedName>
        <fullName evidence="2">GNAT family N-acetyltransferase</fullName>
        <ecNumber evidence="2">2.3.1.-</ecNumber>
    </submittedName>
</protein>
<dbReference type="Pfam" id="PF13508">
    <property type="entry name" value="Acetyltransf_7"/>
    <property type="match status" value="1"/>
</dbReference>
<proteinExistence type="predicted"/>
<dbReference type="EC" id="2.3.1.-" evidence="2"/>
<feature type="domain" description="N-acetyltransferase" evidence="1">
    <location>
        <begin position="134"/>
        <end position="272"/>
    </location>
</feature>
<evidence type="ECO:0000313" key="2">
    <source>
        <dbReference type="EMBL" id="MFC5884740.1"/>
    </source>
</evidence>
<dbReference type="EMBL" id="JBHSOD010000006">
    <property type="protein sequence ID" value="MFC5884740.1"/>
    <property type="molecule type" value="Genomic_DNA"/>
</dbReference>
<gene>
    <name evidence="2" type="ORF">ACFP0N_07045</name>
</gene>
<dbReference type="CDD" id="cd04301">
    <property type="entry name" value="NAT_SF"/>
    <property type="match status" value="1"/>
</dbReference>
<dbReference type="GO" id="GO:0016746">
    <property type="term" value="F:acyltransferase activity"/>
    <property type="evidence" value="ECO:0007669"/>
    <property type="project" value="UniProtKB-KW"/>
</dbReference>
<keyword evidence="2" id="KW-0012">Acyltransferase</keyword>
<organism evidence="2 3">
    <name type="scientific">Kitasatospora aburaviensis</name>
    <dbReference type="NCBI Taxonomy" id="67265"/>
    <lineage>
        <taxon>Bacteria</taxon>
        <taxon>Bacillati</taxon>
        <taxon>Actinomycetota</taxon>
        <taxon>Actinomycetes</taxon>
        <taxon>Kitasatosporales</taxon>
        <taxon>Streptomycetaceae</taxon>
        <taxon>Kitasatospora</taxon>
    </lineage>
</organism>
<reference evidence="3" key="1">
    <citation type="journal article" date="2019" name="Int. J. Syst. Evol. Microbiol.">
        <title>The Global Catalogue of Microorganisms (GCM) 10K type strain sequencing project: providing services to taxonomists for standard genome sequencing and annotation.</title>
        <authorList>
            <consortium name="The Broad Institute Genomics Platform"/>
            <consortium name="The Broad Institute Genome Sequencing Center for Infectious Disease"/>
            <person name="Wu L."/>
            <person name="Ma J."/>
        </authorList>
    </citation>
    <scope>NUCLEOTIDE SEQUENCE [LARGE SCALE GENOMIC DNA]</scope>
    <source>
        <strain evidence="3">CGMCC 4.1469</strain>
    </source>
</reference>
<sequence length="272" mass="29283">MKTISRLEQATDNAAEFWLAQARAHGWQRLVDPRFTAVRCARTPEDAHRIVVTRPGDGIAALEDDLAGLIREWGSIGVTVEDPYGVLDMTRHGLGHGRAMAVMTREPGPLEDRRFDGSAAVPAASSGRGGGWSLTVDEVLDADGFAEAEHAVVDGFPIESSQPWTRGGMLPEALLHEPGLRAWLARIDGAPAGACLTYDDGRATGVYWVATLPEHRSRGVGRAVLETALAGAHPERPATLVATMLGEPLYQKLGFTEQGRTHWWTPLAPAAE</sequence>
<accession>A0ABW1ET53</accession>
<dbReference type="RefSeq" id="WP_313763861.1">
    <property type="nucleotide sequence ID" value="NZ_BAAAVH010000034.1"/>
</dbReference>
<dbReference type="SUPFAM" id="SSF55729">
    <property type="entry name" value="Acyl-CoA N-acyltransferases (Nat)"/>
    <property type="match status" value="1"/>
</dbReference>